<evidence type="ECO:0000256" key="1">
    <source>
        <dbReference type="SAM" id="MobiDB-lite"/>
    </source>
</evidence>
<proteinExistence type="predicted"/>
<protein>
    <submittedName>
        <fullName evidence="3">Uncharacterized protein</fullName>
    </submittedName>
</protein>
<dbReference type="AlphaFoldDB" id="A0A915DW53"/>
<reference evidence="3" key="1">
    <citation type="submission" date="2022-11" db="UniProtKB">
        <authorList>
            <consortium name="WormBaseParasite"/>
        </authorList>
    </citation>
    <scope>IDENTIFICATION</scope>
</reference>
<accession>A0A915DW53</accession>
<feature type="region of interest" description="Disordered" evidence="1">
    <location>
        <begin position="136"/>
        <end position="157"/>
    </location>
</feature>
<name>A0A915DW53_9BILA</name>
<sequence>MPGKVQKSILPQDIPFYIRMFATGTSLNYAASSTHAKICCAFTTPGINSTRQKINSAFNSTVASNYWYPACGTVAVTEGVGQTNLVINRNDPLAAMSLVDDATSALQKPNELPDISIRKSPNKIRCEDKSKLIKKSRTHTKDMKQCDPKPSQQGAASSMKTVIYGSSAHNPPAKLSDVIVGSAQTLERWKISNIQLPPNVHNVSHPEVLKANPLGSSSNKDDFDKMRLVSLTD</sequence>
<evidence type="ECO:0000313" key="2">
    <source>
        <dbReference type="Proteomes" id="UP000887574"/>
    </source>
</evidence>
<evidence type="ECO:0000313" key="3">
    <source>
        <dbReference type="WBParaSite" id="jg23590"/>
    </source>
</evidence>
<dbReference type="WBParaSite" id="jg23590">
    <property type="protein sequence ID" value="jg23590"/>
    <property type="gene ID" value="jg23590"/>
</dbReference>
<organism evidence="2 3">
    <name type="scientific">Ditylenchus dipsaci</name>
    <dbReference type="NCBI Taxonomy" id="166011"/>
    <lineage>
        <taxon>Eukaryota</taxon>
        <taxon>Metazoa</taxon>
        <taxon>Ecdysozoa</taxon>
        <taxon>Nematoda</taxon>
        <taxon>Chromadorea</taxon>
        <taxon>Rhabditida</taxon>
        <taxon>Tylenchina</taxon>
        <taxon>Tylenchomorpha</taxon>
        <taxon>Sphaerularioidea</taxon>
        <taxon>Anguinidae</taxon>
        <taxon>Anguininae</taxon>
        <taxon>Ditylenchus</taxon>
    </lineage>
</organism>
<dbReference type="Proteomes" id="UP000887574">
    <property type="component" value="Unplaced"/>
</dbReference>
<keyword evidence="2" id="KW-1185">Reference proteome</keyword>